<feature type="transmembrane region" description="Helical" evidence="5">
    <location>
        <begin position="12"/>
        <end position="33"/>
    </location>
</feature>
<evidence type="ECO:0000256" key="1">
    <source>
        <dbReference type="ARBA" id="ARBA00004141"/>
    </source>
</evidence>
<evidence type="ECO:0000256" key="5">
    <source>
        <dbReference type="SAM" id="Phobius"/>
    </source>
</evidence>
<feature type="transmembrane region" description="Helical" evidence="5">
    <location>
        <begin position="148"/>
        <end position="172"/>
    </location>
</feature>
<feature type="transmembrane region" description="Helical" evidence="5">
    <location>
        <begin position="254"/>
        <end position="273"/>
    </location>
</feature>
<evidence type="ECO:0000313" key="7">
    <source>
        <dbReference type="Proteomes" id="UP000799439"/>
    </source>
</evidence>
<keyword evidence="7" id="KW-1185">Reference proteome</keyword>
<feature type="transmembrane region" description="Helical" evidence="5">
    <location>
        <begin position="90"/>
        <end position="109"/>
    </location>
</feature>
<dbReference type="GO" id="GO:0015174">
    <property type="term" value="F:basic amino acid transmembrane transporter activity"/>
    <property type="evidence" value="ECO:0007669"/>
    <property type="project" value="TreeGrafter"/>
</dbReference>
<accession>A0A9P4MJ42</accession>
<keyword evidence="2 5" id="KW-0812">Transmembrane</keyword>
<evidence type="ECO:0000256" key="3">
    <source>
        <dbReference type="ARBA" id="ARBA00022989"/>
    </source>
</evidence>
<dbReference type="OrthoDB" id="419537at2759"/>
<feature type="transmembrane region" description="Helical" evidence="5">
    <location>
        <begin position="121"/>
        <end position="142"/>
    </location>
</feature>
<evidence type="ECO:0000256" key="2">
    <source>
        <dbReference type="ARBA" id="ARBA00022692"/>
    </source>
</evidence>
<dbReference type="Gene3D" id="1.20.1250.20">
    <property type="entry name" value="MFS general substrate transporter like domains"/>
    <property type="match status" value="1"/>
</dbReference>
<protein>
    <submittedName>
        <fullName evidence="6">MFS general substrate transporter</fullName>
    </submittedName>
</protein>
<keyword evidence="4 5" id="KW-0472">Membrane</keyword>
<sequence length="291" mass="31153">MALDMGGNIFPWISSPVIACFVIFAITCPAFLYNETIAMQPLMPLKLMTKTPIANLVYINVFGLMAVNTVIFNIPLFYQAVLLTSASDSGLRLAIPACIGSFAGVVAGYSITYTQRLKPSLVAGACFYVAGSFAICFIDKTVSELGSMAMLTVMLTGQGFTTPTAFISALAVSEPGDQAMVTGALGLFRNLGLMLGVSISSLVFQNALNAQLDLRVTGRAKQGIIERVRESVRSIRYLEGDVKFAVIDAYAQSLRLTFVVAAVCTVLVFLLVVPIRLPRLTRRAPVAVAAE</sequence>
<dbReference type="PANTHER" id="PTHR23501">
    <property type="entry name" value="MAJOR FACILITATOR SUPERFAMILY"/>
    <property type="match status" value="1"/>
</dbReference>
<evidence type="ECO:0000313" key="6">
    <source>
        <dbReference type="EMBL" id="KAF2156705.1"/>
    </source>
</evidence>
<name>A0A9P4MJ42_9PEZI</name>
<dbReference type="PANTHER" id="PTHR23501:SF67">
    <property type="entry name" value="MFS MULTIDRUG EFFLUX TRANSPORTER (EUROFUNG)"/>
    <property type="match status" value="1"/>
</dbReference>
<evidence type="ECO:0000256" key="4">
    <source>
        <dbReference type="ARBA" id="ARBA00023136"/>
    </source>
</evidence>
<dbReference type="InterPro" id="IPR036259">
    <property type="entry name" value="MFS_trans_sf"/>
</dbReference>
<dbReference type="Proteomes" id="UP000799439">
    <property type="component" value="Unassembled WGS sequence"/>
</dbReference>
<comment type="caution">
    <text evidence="6">The sequence shown here is derived from an EMBL/GenBank/DDBJ whole genome shotgun (WGS) entry which is preliminary data.</text>
</comment>
<proteinExistence type="predicted"/>
<dbReference type="AlphaFoldDB" id="A0A9P4MJ42"/>
<dbReference type="GO" id="GO:0000329">
    <property type="term" value="C:fungal-type vacuole membrane"/>
    <property type="evidence" value="ECO:0007669"/>
    <property type="project" value="TreeGrafter"/>
</dbReference>
<reference evidence="6" key="1">
    <citation type="journal article" date="2020" name="Stud. Mycol.">
        <title>101 Dothideomycetes genomes: a test case for predicting lifestyles and emergence of pathogens.</title>
        <authorList>
            <person name="Haridas S."/>
            <person name="Albert R."/>
            <person name="Binder M."/>
            <person name="Bloem J."/>
            <person name="Labutti K."/>
            <person name="Salamov A."/>
            <person name="Andreopoulos B."/>
            <person name="Baker S."/>
            <person name="Barry K."/>
            <person name="Bills G."/>
            <person name="Bluhm B."/>
            <person name="Cannon C."/>
            <person name="Castanera R."/>
            <person name="Culley D."/>
            <person name="Daum C."/>
            <person name="Ezra D."/>
            <person name="Gonzalez J."/>
            <person name="Henrissat B."/>
            <person name="Kuo A."/>
            <person name="Liang C."/>
            <person name="Lipzen A."/>
            <person name="Lutzoni F."/>
            <person name="Magnuson J."/>
            <person name="Mondo S."/>
            <person name="Nolan M."/>
            <person name="Ohm R."/>
            <person name="Pangilinan J."/>
            <person name="Park H.-J."/>
            <person name="Ramirez L."/>
            <person name="Alfaro M."/>
            <person name="Sun H."/>
            <person name="Tritt A."/>
            <person name="Yoshinaga Y."/>
            <person name="Zwiers L.-H."/>
            <person name="Turgeon B."/>
            <person name="Goodwin S."/>
            <person name="Spatafora J."/>
            <person name="Crous P."/>
            <person name="Grigoriev I."/>
        </authorList>
    </citation>
    <scope>NUCLEOTIDE SEQUENCE</scope>
    <source>
        <strain evidence="6">CBS 260.36</strain>
    </source>
</reference>
<gene>
    <name evidence="6" type="ORF">K461DRAFT_272786</name>
</gene>
<comment type="subcellular location">
    <subcellularLocation>
        <location evidence="1">Membrane</location>
        <topology evidence="1">Multi-pass membrane protein</topology>
    </subcellularLocation>
</comment>
<dbReference type="SUPFAM" id="SSF103473">
    <property type="entry name" value="MFS general substrate transporter"/>
    <property type="match status" value="1"/>
</dbReference>
<feature type="transmembrane region" description="Helical" evidence="5">
    <location>
        <begin position="184"/>
        <end position="204"/>
    </location>
</feature>
<feature type="transmembrane region" description="Helical" evidence="5">
    <location>
        <begin position="53"/>
        <end position="78"/>
    </location>
</feature>
<keyword evidence="3 5" id="KW-1133">Transmembrane helix</keyword>
<dbReference type="EMBL" id="ML996081">
    <property type="protein sequence ID" value="KAF2156705.1"/>
    <property type="molecule type" value="Genomic_DNA"/>
</dbReference>
<organism evidence="6 7">
    <name type="scientific">Myriangium duriaei CBS 260.36</name>
    <dbReference type="NCBI Taxonomy" id="1168546"/>
    <lineage>
        <taxon>Eukaryota</taxon>
        <taxon>Fungi</taxon>
        <taxon>Dikarya</taxon>
        <taxon>Ascomycota</taxon>
        <taxon>Pezizomycotina</taxon>
        <taxon>Dothideomycetes</taxon>
        <taxon>Dothideomycetidae</taxon>
        <taxon>Myriangiales</taxon>
        <taxon>Myriangiaceae</taxon>
        <taxon>Myriangium</taxon>
    </lineage>
</organism>